<evidence type="ECO:0000259" key="6">
    <source>
        <dbReference type="Pfam" id="PF12896"/>
    </source>
</evidence>
<keyword evidence="8" id="KW-1185">Reference proteome</keyword>
<reference evidence="8" key="1">
    <citation type="journal article" date="2012" name="Proc. Natl. Acad. Sci. U.S.A.">
        <title>Genome sequence of the button mushroom Agaricus bisporus reveals mechanisms governing adaptation to a humic-rich ecological niche.</title>
        <authorList>
            <person name="Morin E."/>
            <person name="Kohler A."/>
            <person name="Baker A.R."/>
            <person name="Foulongne-Oriol M."/>
            <person name="Lombard V."/>
            <person name="Nagy L.G."/>
            <person name="Ohm R.A."/>
            <person name="Patyshakuliyeva A."/>
            <person name="Brun A."/>
            <person name="Aerts A.L."/>
            <person name="Bailey A.M."/>
            <person name="Billette C."/>
            <person name="Coutinho P.M."/>
            <person name="Deakin G."/>
            <person name="Doddapaneni H."/>
            <person name="Floudas D."/>
            <person name="Grimwood J."/>
            <person name="Hilden K."/>
            <person name="Kuees U."/>
            <person name="LaButti K.M."/>
            <person name="Lapidus A."/>
            <person name="Lindquist E.A."/>
            <person name="Lucas S.M."/>
            <person name="Murat C."/>
            <person name="Riley R.W."/>
            <person name="Salamov A.A."/>
            <person name="Schmutz J."/>
            <person name="Subramanian V."/>
            <person name="Woesten H.A.B."/>
            <person name="Xu J."/>
            <person name="Eastwood D.C."/>
            <person name="Foster G.D."/>
            <person name="Sonnenberg A.S."/>
            <person name="Cullen D."/>
            <person name="de Vries R.P."/>
            <person name="Lundell T."/>
            <person name="Hibbett D.S."/>
            <person name="Henrissat B."/>
            <person name="Burton K.S."/>
            <person name="Kerrigan R.W."/>
            <person name="Challen M.P."/>
            <person name="Grigoriev I.V."/>
            <person name="Martin F."/>
        </authorList>
    </citation>
    <scope>NUCLEOTIDE SEQUENCE [LARGE SCALE GENOMIC DNA]</scope>
    <source>
        <strain evidence="8">JB137-S8 / ATCC MYA-4627 / FGSC 10392</strain>
    </source>
</reference>
<dbReference type="GeneID" id="18826104"/>
<dbReference type="PANTHER" id="PTHR13260:SF0">
    <property type="entry name" value="ANAPHASE-PROMOTING COMPLEX SUBUNIT 4"/>
    <property type="match status" value="1"/>
</dbReference>
<dbReference type="GO" id="GO:0070979">
    <property type="term" value="P:protein K11-linked ubiquitination"/>
    <property type="evidence" value="ECO:0007669"/>
    <property type="project" value="TreeGrafter"/>
</dbReference>
<dbReference type="RefSeq" id="XP_007325652.1">
    <property type="nucleotide sequence ID" value="XM_007325590.1"/>
</dbReference>
<dbReference type="PANTHER" id="PTHR13260">
    <property type="entry name" value="ANAPHASE PROMOTING COMPLEX SUBUNIT 4 APC4"/>
    <property type="match status" value="1"/>
</dbReference>
<gene>
    <name evidence="7" type="ORF">AGABI1DRAFT_124189</name>
</gene>
<dbReference type="InterPro" id="IPR011047">
    <property type="entry name" value="Quinoprotein_ADH-like_sf"/>
</dbReference>
<dbReference type="SUPFAM" id="SSF50998">
    <property type="entry name" value="Quinoprotein alcohol dehydrogenase-like"/>
    <property type="match status" value="1"/>
</dbReference>
<proteinExistence type="predicted"/>
<evidence type="ECO:0000256" key="2">
    <source>
        <dbReference type="ARBA" id="ARBA00022618"/>
    </source>
</evidence>
<name>K5Y6Q1_AGABU</name>
<evidence type="ECO:0000256" key="5">
    <source>
        <dbReference type="ARBA" id="ARBA00023306"/>
    </source>
</evidence>
<evidence type="ECO:0000256" key="3">
    <source>
        <dbReference type="ARBA" id="ARBA00022776"/>
    </source>
</evidence>
<keyword evidence="5" id="KW-0131">Cell cycle</keyword>
<sequence>MSTTAFNTLATFQLPTPCRILPTSCCLDKDLVLLISRLGSLDRISLWNTTQGTKIWEVEVGEDANDTHVVDLAWSPDGMPFFRPQSQYNVDGNALGQSVAVLYEPLNISIHSIQDGKRLYSLPVGNKHSQSSRKQAIGISIRWFKDEQPIQRTSIPDIFKRNGLITGSSLSILKALPLLDSLPDDYDRPPTADIFTFQGSHPRTSQRDTMPDAVRDWPTLVSDPLLASICPPGHQPTSDRTVSDDPDVTNRDSLLVVADDDGHLWCYQDGAFPLGRVQVGKNMIARCLYRVTSSPSILWLNVAKSAGDNDMTALCAVQVDLPLLRQRFSRELSQLSSTARDLTWYAMRVVKEMKTIWFGSDMNGGAREWGPRWLRSLETKQKEKYGQEESIAILDLTCLLVTGRSSISLADFLGSGEQTSERNIQKWETSMTESLGKLRDCAEKQLAPALQRLHLVLEEIQGWSLLPQYRAFELSYDHISSILDFATRGVICASWLSVTARREFTRFREFISWLRFEITNANPTNESHAIPRHDILEVNAYLMSGLVVSSIDKWFIGPVPKFTPRDLGIPVEDTRPFKLVLEQIHNVAGNPEQLDWQADGTRRDLSHLDRNLDSLIQELASRCQLIFSRAGAAASRSASVSTEHLATSFDVPAAEYGGLSSRNIRERVSTSKEREAVQHFASPSPDDKSILLLARLRFDPTRDVLPNEISIGVIQCYFPGDEEQGNAKFLEVEFFDDENLVIICQSQNSGIPADLASIAIINYVDVGYQELELANYVKCFREDLMNTAMNLWRKGELTATLCPLEKRRVVHSSRSVGFSMAVNGRVGRRVACVLDNTGTSMESFDMEGEVEDMEVGSDA</sequence>
<dbReference type="GO" id="GO:0005680">
    <property type="term" value="C:anaphase-promoting complex"/>
    <property type="evidence" value="ECO:0007669"/>
    <property type="project" value="InterPro"/>
</dbReference>
<dbReference type="STRING" id="597362.K5Y6Q1"/>
<evidence type="ECO:0000313" key="7">
    <source>
        <dbReference type="EMBL" id="EKM83865.1"/>
    </source>
</evidence>
<dbReference type="Pfam" id="PF12896">
    <property type="entry name" value="ANAPC4"/>
    <property type="match status" value="1"/>
</dbReference>
<dbReference type="EMBL" id="JH971385">
    <property type="protein sequence ID" value="EKM83865.1"/>
    <property type="molecule type" value="Genomic_DNA"/>
</dbReference>
<dbReference type="InterPro" id="IPR024789">
    <property type="entry name" value="APC4"/>
</dbReference>
<evidence type="ECO:0000313" key="8">
    <source>
        <dbReference type="Proteomes" id="UP000008493"/>
    </source>
</evidence>
<dbReference type="GO" id="GO:0034399">
    <property type="term" value="C:nuclear periphery"/>
    <property type="evidence" value="ECO:0007669"/>
    <property type="project" value="TreeGrafter"/>
</dbReference>
<organism evidence="7 8">
    <name type="scientific">Agaricus bisporus var. burnettii (strain JB137-S8 / ATCC MYA-4627 / FGSC 10392)</name>
    <name type="common">White button mushroom</name>
    <dbReference type="NCBI Taxonomy" id="597362"/>
    <lineage>
        <taxon>Eukaryota</taxon>
        <taxon>Fungi</taxon>
        <taxon>Dikarya</taxon>
        <taxon>Basidiomycota</taxon>
        <taxon>Agaricomycotina</taxon>
        <taxon>Agaricomycetes</taxon>
        <taxon>Agaricomycetidae</taxon>
        <taxon>Agaricales</taxon>
        <taxon>Agaricineae</taxon>
        <taxon>Agaricaceae</taxon>
        <taxon>Agaricus</taxon>
    </lineage>
</organism>
<dbReference type="AlphaFoldDB" id="K5Y6Q1"/>
<dbReference type="InterPro" id="IPR024790">
    <property type="entry name" value="APC4_long_dom"/>
</dbReference>
<keyword evidence="2" id="KW-0132">Cell division</keyword>
<dbReference type="eggNOG" id="ENOG502SB3W">
    <property type="taxonomic scope" value="Eukaryota"/>
</dbReference>
<keyword evidence="3" id="KW-0498">Mitosis</keyword>
<dbReference type="GO" id="GO:0031145">
    <property type="term" value="P:anaphase-promoting complex-dependent catabolic process"/>
    <property type="evidence" value="ECO:0007669"/>
    <property type="project" value="InterPro"/>
</dbReference>
<evidence type="ECO:0000256" key="1">
    <source>
        <dbReference type="ARBA" id="ARBA00016067"/>
    </source>
</evidence>
<dbReference type="InParanoid" id="K5Y6Q1"/>
<dbReference type="Proteomes" id="UP000008493">
    <property type="component" value="Unassembled WGS sequence"/>
</dbReference>
<dbReference type="GO" id="GO:0051301">
    <property type="term" value="P:cell division"/>
    <property type="evidence" value="ECO:0007669"/>
    <property type="project" value="UniProtKB-KW"/>
</dbReference>
<dbReference type="OrthoDB" id="10259843at2759"/>
<keyword evidence="4" id="KW-0833">Ubl conjugation pathway</keyword>
<dbReference type="KEGG" id="abp:AGABI1DRAFT124189"/>
<evidence type="ECO:0000256" key="4">
    <source>
        <dbReference type="ARBA" id="ARBA00022786"/>
    </source>
</evidence>
<dbReference type="HOGENOM" id="CLU_016615_0_0_1"/>
<protein>
    <recommendedName>
        <fullName evidence="1">Anaphase-promoting complex subunit 4</fullName>
    </recommendedName>
</protein>
<accession>K5Y6Q1</accession>
<dbReference type="OMA" id="ACCPDKD"/>
<feature type="domain" description="Anaphase-promoting complex subunit 4 long" evidence="6">
    <location>
        <begin position="317"/>
        <end position="521"/>
    </location>
</feature>